<dbReference type="InterPro" id="IPR051060">
    <property type="entry name" value="Carbamoyltrans_HypF-like"/>
</dbReference>
<dbReference type="Pfam" id="PF00708">
    <property type="entry name" value="Acylphosphatase"/>
    <property type="match status" value="1"/>
</dbReference>
<dbReference type="GO" id="GO:0003998">
    <property type="term" value="F:acylphosphatase activity"/>
    <property type="evidence" value="ECO:0007669"/>
    <property type="project" value="UniProtKB-EC"/>
</dbReference>
<dbReference type="Proteomes" id="UP000321736">
    <property type="component" value="Unassembled WGS sequence"/>
</dbReference>
<dbReference type="InterPro" id="IPR017968">
    <property type="entry name" value="Acylphosphatase_CS"/>
</dbReference>
<sequence length="89" mass="10229">MQRRKIEVFGQVQGVGFRYFTERLAQKYNITGTVQNVEQHVEIYAQGEENDLKQFTQAVIDGASPASNVTDYNIEQQDTDPSLTRFRTI</sequence>
<dbReference type="PANTHER" id="PTHR42959">
    <property type="entry name" value="CARBAMOYLTRANSFERASE"/>
    <property type="match status" value="1"/>
</dbReference>
<dbReference type="RefSeq" id="WP_095105345.1">
    <property type="nucleotide sequence ID" value="NZ_BKAR01000001.1"/>
</dbReference>
<dbReference type="InterPro" id="IPR036046">
    <property type="entry name" value="Acylphosphatase-like_dom_sf"/>
</dbReference>
<comment type="similarity">
    <text evidence="1 6">Belongs to the acylphosphatase family.</text>
</comment>
<evidence type="ECO:0000313" key="8">
    <source>
        <dbReference type="Proteomes" id="UP000321736"/>
    </source>
</evidence>
<dbReference type="NCBIfam" id="NF011005">
    <property type="entry name" value="PRK14431.1"/>
    <property type="match status" value="1"/>
</dbReference>
<evidence type="ECO:0000256" key="3">
    <source>
        <dbReference type="ARBA" id="ARBA00015991"/>
    </source>
</evidence>
<dbReference type="Gene3D" id="3.30.70.100">
    <property type="match status" value="1"/>
</dbReference>
<gene>
    <name evidence="7" type="ORF">SPI02_00690</name>
</gene>
<evidence type="ECO:0000256" key="4">
    <source>
        <dbReference type="ARBA" id="ARBA00047645"/>
    </source>
</evidence>
<dbReference type="GO" id="GO:0016743">
    <property type="term" value="F:carboxyl- or carbamoyltransferase activity"/>
    <property type="evidence" value="ECO:0007669"/>
    <property type="project" value="TreeGrafter"/>
</dbReference>
<dbReference type="GO" id="GO:0008270">
    <property type="term" value="F:zinc ion binding"/>
    <property type="evidence" value="ECO:0007669"/>
    <property type="project" value="TreeGrafter"/>
</dbReference>
<dbReference type="PROSITE" id="PS51160">
    <property type="entry name" value="ACYLPHOSPHATASE_3"/>
    <property type="match status" value="1"/>
</dbReference>
<keyword evidence="5" id="KW-0378">Hydrolase</keyword>
<evidence type="ECO:0000256" key="6">
    <source>
        <dbReference type="RuleBase" id="RU004168"/>
    </source>
</evidence>
<evidence type="ECO:0000256" key="1">
    <source>
        <dbReference type="ARBA" id="ARBA00005614"/>
    </source>
</evidence>
<dbReference type="SUPFAM" id="SSF54975">
    <property type="entry name" value="Acylphosphatase/BLUF domain-like"/>
    <property type="match status" value="1"/>
</dbReference>
<evidence type="ECO:0000313" key="7">
    <source>
        <dbReference type="EMBL" id="GEP83484.1"/>
    </source>
</evidence>
<dbReference type="AlphaFoldDB" id="A0A239U3J0"/>
<keyword evidence="8" id="KW-1185">Reference proteome</keyword>
<evidence type="ECO:0000256" key="5">
    <source>
        <dbReference type="PROSITE-ProRule" id="PRU00520"/>
    </source>
</evidence>
<feature type="active site" evidence="5">
    <location>
        <position position="18"/>
    </location>
</feature>
<organism evidence="7 8">
    <name type="scientific">Staphylococcus piscifermentans</name>
    <dbReference type="NCBI Taxonomy" id="70258"/>
    <lineage>
        <taxon>Bacteria</taxon>
        <taxon>Bacillati</taxon>
        <taxon>Bacillota</taxon>
        <taxon>Bacilli</taxon>
        <taxon>Bacillales</taxon>
        <taxon>Staphylococcaceae</taxon>
        <taxon>Staphylococcus</taxon>
    </lineage>
</organism>
<comment type="catalytic activity">
    <reaction evidence="4 5">
        <text>an acyl phosphate + H2O = a carboxylate + phosphate + H(+)</text>
        <dbReference type="Rhea" id="RHEA:14965"/>
        <dbReference type="ChEBI" id="CHEBI:15377"/>
        <dbReference type="ChEBI" id="CHEBI:15378"/>
        <dbReference type="ChEBI" id="CHEBI:29067"/>
        <dbReference type="ChEBI" id="CHEBI:43474"/>
        <dbReference type="ChEBI" id="CHEBI:59918"/>
        <dbReference type="EC" id="3.6.1.7"/>
    </reaction>
</comment>
<dbReference type="InterPro" id="IPR001792">
    <property type="entry name" value="Acylphosphatase-like_dom"/>
</dbReference>
<dbReference type="OrthoDB" id="9808093at2"/>
<dbReference type="PANTHER" id="PTHR42959:SF1">
    <property type="entry name" value="CARBAMOYLTRANSFERASE HYPF"/>
    <property type="match status" value="1"/>
</dbReference>
<reference evidence="7 8" key="1">
    <citation type="submission" date="2019-07" db="EMBL/GenBank/DDBJ databases">
        <title>Whole genome shotgun sequence of Staphylococcus piscifermentans NBRC 109625.</title>
        <authorList>
            <person name="Hosoyama A."/>
            <person name="Uohara A."/>
            <person name="Ohji S."/>
            <person name="Ichikawa N."/>
        </authorList>
    </citation>
    <scope>NUCLEOTIDE SEQUENCE [LARGE SCALE GENOMIC DNA]</scope>
    <source>
        <strain evidence="7 8">NBRC 109625</strain>
    </source>
</reference>
<dbReference type="GO" id="GO:0051604">
    <property type="term" value="P:protein maturation"/>
    <property type="evidence" value="ECO:0007669"/>
    <property type="project" value="TreeGrafter"/>
</dbReference>
<dbReference type="EMBL" id="BKAR01000001">
    <property type="protein sequence ID" value="GEP83484.1"/>
    <property type="molecule type" value="Genomic_DNA"/>
</dbReference>
<dbReference type="PROSITE" id="PS00150">
    <property type="entry name" value="ACYLPHOSPHATASE_1"/>
    <property type="match status" value="1"/>
</dbReference>
<dbReference type="EC" id="3.6.1.7" evidence="2 5"/>
<proteinExistence type="inferred from homology"/>
<name>A0A239U3J0_9STAP</name>
<accession>A0A239U3J0</accession>
<comment type="caution">
    <text evidence="7">The sequence shown here is derived from an EMBL/GenBank/DDBJ whole genome shotgun (WGS) entry which is preliminary data.</text>
</comment>
<protein>
    <recommendedName>
        <fullName evidence="3 5">acylphosphatase</fullName>
        <ecNumber evidence="2 5">3.6.1.7</ecNumber>
    </recommendedName>
</protein>
<evidence type="ECO:0000256" key="2">
    <source>
        <dbReference type="ARBA" id="ARBA00012150"/>
    </source>
</evidence>
<feature type="active site" evidence="5">
    <location>
        <position position="36"/>
    </location>
</feature>